<proteinExistence type="predicted"/>
<feature type="domain" description="TPM" evidence="1">
    <location>
        <begin position="28"/>
        <end position="151"/>
    </location>
</feature>
<protein>
    <submittedName>
        <fullName evidence="2">TPM domain-containing protein</fullName>
    </submittedName>
</protein>
<dbReference type="AlphaFoldDB" id="A0A501XNF1"/>
<dbReference type="PANTHER" id="PTHR30373">
    <property type="entry name" value="UPF0603 PROTEIN YGCG"/>
    <property type="match status" value="1"/>
</dbReference>
<evidence type="ECO:0000259" key="1">
    <source>
        <dbReference type="Pfam" id="PF04536"/>
    </source>
</evidence>
<keyword evidence="3" id="KW-1185">Reference proteome</keyword>
<gene>
    <name evidence="2" type="ORF">FJQ54_06575</name>
</gene>
<accession>A0A501XNF1</accession>
<reference evidence="2 3" key="1">
    <citation type="submission" date="2019-06" db="EMBL/GenBank/DDBJ databases">
        <authorList>
            <person name="Lee I."/>
            <person name="Jang G.I."/>
            <person name="Hwang C.Y."/>
        </authorList>
    </citation>
    <scope>NUCLEOTIDE SEQUENCE [LARGE SCALE GENOMIC DNA]</scope>
    <source>
        <strain evidence="2 3">PAMC 28131</strain>
    </source>
</reference>
<sequence>MLRNLALSLLLLAAACGQQPPRSIQGWVTDEANLLSTQQKAAITARLVDLERTRGHQFVVVTVNSLGGQSIETFTRDLGNSQGIGRKDANDGVILLVAPNERQVRIEVGSGLEQTLTDEKAAGIIQTQITPRFVKGDMPGGIAAGVGAIITTLDPARPKVRG</sequence>
<comment type="caution">
    <text evidence="2">The sequence shown here is derived from an EMBL/GenBank/DDBJ whole genome shotgun (WGS) entry which is preliminary data.</text>
</comment>
<dbReference type="OrthoDB" id="9810918at2"/>
<evidence type="ECO:0000313" key="2">
    <source>
        <dbReference type="EMBL" id="TPE62191.1"/>
    </source>
</evidence>
<dbReference type="Pfam" id="PF04536">
    <property type="entry name" value="TPM_phosphatase"/>
    <property type="match status" value="1"/>
</dbReference>
<dbReference type="RefSeq" id="WP_140927616.1">
    <property type="nucleotide sequence ID" value="NZ_VFSU01000019.1"/>
</dbReference>
<dbReference type="Gene3D" id="3.10.310.50">
    <property type="match status" value="1"/>
</dbReference>
<evidence type="ECO:0000313" key="3">
    <source>
        <dbReference type="Proteomes" id="UP000319897"/>
    </source>
</evidence>
<name>A0A501XNF1_9SPHN</name>
<organism evidence="2 3">
    <name type="scientific">Sandaracinobacter neustonicus</name>
    <dbReference type="NCBI Taxonomy" id="1715348"/>
    <lineage>
        <taxon>Bacteria</taxon>
        <taxon>Pseudomonadati</taxon>
        <taxon>Pseudomonadota</taxon>
        <taxon>Alphaproteobacteria</taxon>
        <taxon>Sphingomonadales</taxon>
        <taxon>Sphingosinicellaceae</taxon>
        <taxon>Sandaracinobacter</taxon>
    </lineage>
</organism>
<dbReference type="PANTHER" id="PTHR30373:SF2">
    <property type="entry name" value="UPF0603 PROTEIN YGCG"/>
    <property type="match status" value="1"/>
</dbReference>
<dbReference type="Proteomes" id="UP000319897">
    <property type="component" value="Unassembled WGS sequence"/>
</dbReference>
<dbReference type="EMBL" id="VFSU01000019">
    <property type="protein sequence ID" value="TPE62191.1"/>
    <property type="molecule type" value="Genomic_DNA"/>
</dbReference>
<dbReference type="PROSITE" id="PS51257">
    <property type="entry name" value="PROKAR_LIPOPROTEIN"/>
    <property type="match status" value="1"/>
</dbReference>
<dbReference type="InterPro" id="IPR007621">
    <property type="entry name" value="TPM_dom"/>
</dbReference>